<dbReference type="AlphaFoldDB" id="A0A9N9NHD4"/>
<evidence type="ECO:0000313" key="1">
    <source>
        <dbReference type="EMBL" id="CAG8731116.1"/>
    </source>
</evidence>
<proteinExistence type="predicted"/>
<name>A0A9N9NHD4_9GLOM</name>
<accession>A0A9N9NHD4</accession>
<organism evidence="1 2">
    <name type="scientific">Dentiscutata erythropus</name>
    <dbReference type="NCBI Taxonomy" id="1348616"/>
    <lineage>
        <taxon>Eukaryota</taxon>
        <taxon>Fungi</taxon>
        <taxon>Fungi incertae sedis</taxon>
        <taxon>Mucoromycota</taxon>
        <taxon>Glomeromycotina</taxon>
        <taxon>Glomeromycetes</taxon>
        <taxon>Diversisporales</taxon>
        <taxon>Gigasporaceae</taxon>
        <taxon>Dentiscutata</taxon>
    </lineage>
</organism>
<dbReference type="OrthoDB" id="2411751at2759"/>
<reference evidence="1" key="1">
    <citation type="submission" date="2021-06" db="EMBL/GenBank/DDBJ databases">
        <authorList>
            <person name="Kallberg Y."/>
            <person name="Tangrot J."/>
            <person name="Rosling A."/>
        </authorList>
    </citation>
    <scope>NUCLEOTIDE SEQUENCE</scope>
    <source>
        <strain evidence="1">MA453B</strain>
    </source>
</reference>
<protein>
    <submittedName>
        <fullName evidence="1">15057_t:CDS:1</fullName>
    </submittedName>
</protein>
<dbReference type="Proteomes" id="UP000789405">
    <property type="component" value="Unassembled WGS sequence"/>
</dbReference>
<evidence type="ECO:0000313" key="2">
    <source>
        <dbReference type="Proteomes" id="UP000789405"/>
    </source>
</evidence>
<gene>
    <name evidence="1" type="ORF">DERYTH_LOCUS15130</name>
</gene>
<comment type="caution">
    <text evidence="1">The sequence shown here is derived from an EMBL/GenBank/DDBJ whole genome shotgun (WGS) entry which is preliminary data.</text>
</comment>
<sequence length="214" mass="24321">MPQTYVHRLTKYVHIQDELAPSQKTKRTICRACESNEKLFEKGRNEALSTIKAVRQQSNITGSSTPVSTQVQAKNSTLNNFVIRLLFVESKAFHDFVSIFNSTIKIPNCQTLSRKILVEYTERLESAWITTLLETQEPVTIMFDSWKNVCNQEVLGAIILSSTNKIYIWGAENISNTGHKTIDVLNMINAFLERAKNQNLNIIAMVTDSALFYV</sequence>
<keyword evidence="2" id="KW-1185">Reference proteome</keyword>
<dbReference type="EMBL" id="CAJVPY010012000">
    <property type="protein sequence ID" value="CAG8731116.1"/>
    <property type="molecule type" value="Genomic_DNA"/>
</dbReference>